<dbReference type="PROSITE" id="PS50011">
    <property type="entry name" value="PROTEIN_KINASE_DOM"/>
    <property type="match status" value="1"/>
</dbReference>
<dbReference type="GO" id="GO:0005524">
    <property type="term" value="F:ATP binding"/>
    <property type="evidence" value="ECO:0007669"/>
    <property type="project" value="InterPro"/>
</dbReference>
<comment type="similarity">
    <text evidence="1">Belongs to the protein kinase superfamily. ADCK protein kinase family.</text>
</comment>
<keyword evidence="2" id="KW-0472">Membrane</keyword>
<evidence type="ECO:0000313" key="4">
    <source>
        <dbReference type="EMBL" id="ADZ08842.1"/>
    </source>
</evidence>
<keyword evidence="2" id="KW-0812">Transmembrane</keyword>
<dbReference type="Gene3D" id="1.10.510.10">
    <property type="entry name" value="Transferase(Phosphotransferase) domain 1"/>
    <property type="match status" value="1"/>
</dbReference>
<dbReference type="GO" id="GO:0004672">
    <property type="term" value="F:protein kinase activity"/>
    <property type="evidence" value="ECO:0007669"/>
    <property type="project" value="InterPro"/>
</dbReference>
<proteinExistence type="inferred from homology"/>
<dbReference type="AlphaFoldDB" id="F0TA19"/>
<dbReference type="Proteomes" id="UP000007490">
    <property type="component" value="Chromosome"/>
</dbReference>
<dbReference type="InterPro" id="IPR011009">
    <property type="entry name" value="Kinase-like_dom_sf"/>
</dbReference>
<dbReference type="Pfam" id="PF03109">
    <property type="entry name" value="ABC1"/>
    <property type="match status" value="1"/>
</dbReference>
<dbReference type="InterPro" id="IPR004147">
    <property type="entry name" value="ABC1_dom"/>
</dbReference>
<dbReference type="KEGG" id="mel:Metbo_0591"/>
<evidence type="ECO:0000313" key="5">
    <source>
        <dbReference type="Proteomes" id="UP000007490"/>
    </source>
</evidence>
<keyword evidence="5" id="KW-1185">Reference proteome</keyword>
<protein>
    <submittedName>
        <fullName evidence="4">ABC-1 domain-containing protein</fullName>
    </submittedName>
</protein>
<gene>
    <name evidence="4" type="ordered locus">Metbo_0591</name>
</gene>
<dbReference type="PANTHER" id="PTHR10566">
    <property type="entry name" value="CHAPERONE-ACTIVITY OF BC1 COMPLEX CABC1 -RELATED"/>
    <property type="match status" value="1"/>
</dbReference>
<dbReference type="OrthoDB" id="8087at2157"/>
<sequence length="550" mass="62596">MVKFLASNENNLKRLREILKVLSKYEFGYLIEKIKLKHNIPFIGKSYQYDSLEELDESTPERLRLVLQELGPTFIKLGQTLSTRPDLVGRRIATEFTKLQDDNPPVSFDSIKQVIEHELKSPINEIFETFDVEPLGSASIGQVHRAMLKTGEEVAVKVRKPGVENVIKNDLAIMEFLAKRVDSYVPQLKIYNVPGIVDEFKRSIFKEIDYENEALNLKRFRNNFKDDATVHVPAVYSKYSSLKVITMELVVGTKISEVTEADGFDLKLIAERGAISYFKQVVENGFFHADPHPSNIYILKRNVVCYIDFGMMGIIDEQFKTELAELMIYLINNDVSGMISQLTYMGMIDENVDTRSLRYDLTDMMFKYYGTELNEVHGGMNELINIMRKYHIFMPRELVLLARGIGMVEETGQKLDPTFNAVQVGKPVIKKVVKKKFSPLTFADYLKKNVIEMEHILKNIPLSLTKTLYKLEEGEISIKIEHEGLEKITNKISVALILSALLIGSSMIMTTDNGVYLIKFPFLGFLGFGVSAVLAVILVISIIKDRGLSK</sequence>
<feature type="transmembrane region" description="Helical" evidence="2">
    <location>
        <begin position="492"/>
        <end position="510"/>
    </location>
</feature>
<evidence type="ECO:0000256" key="2">
    <source>
        <dbReference type="SAM" id="Phobius"/>
    </source>
</evidence>
<evidence type="ECO:0000256" key="1">
    <source>
        <dbReference type="ARBA" id="ARBA00009670"/>
    </source>
</evidence>
<organism evidence="4 5">
    <name type="scientific">Methanobacterium lacus (strain AL-21)</name>
    <dbReference type="NCBI Taxonomy" id="877455"/>
    <lineage>
        <taxon>Archaea</taxon>
        <taxon>Methanobacteriati</taxon>
        <taxon>Methanobacteriota</taxon>
        <taxon>Methanomada group</taxon>
        <taxon>Methanobacteria</taxon>
        <taxon>Methanobacteriales</taxon>
        <taxon>Methanobacteriaceae</taxon>
        <taxon>Methanobacterium</taxon>
    </lineage>
</organism>
<dbReference type="InterPro" id="IPR000719">
    <property type="entry name" value="Prot_kinase_dom"/>
</dbReference>
<dbReference type="PANTHER" id="PTHR10566:SF113">
    <property type="entry name" value="PROTEIN ACTIVITY OF BC1 COMPLEX KINASE 7, CHLOROPLASTIC"/>
    <property type="match status" value="1"/>
</dbReference>
<dbReference type="CDD" id="cd05121">
    <property type="entry name" value="ABC1_ADCK3-like"/>
    <property type="match status" value="1"/>
</dbReference>
<dbReference type="InterPro" id="IPR050154">
    <property type="entry name" value="UbiB_kinase"/>
</dbReference>
<dbReference type="EMBL" id="CP002551">
    <property type="protein sequence ID" value="ADZ08842.1"/>
    <property type="molecule type" value="Genomic_DNA"/>
</dbReference>
<feature type="transmembrane region" description="Helical" evidence="2">
    <location>
        <begin position="522"/>
        <end position="543"/>
    </location>
</feature>
<reference evidence="4 5" key="2">
    <citation type="journal article" date="2014" name="Int. J. Syst. Evol. Microbiol.">
        <title>Methanobacterium paludis sp. nov. and a novel strain of Methanobacterium lacus isolated from northern peatlands.</title>
        <authorList>
            <person name="Cadillo-Quiroz H."/>
            <person name="Brauer S.L."/>
            <person name="Goodson N."/>
            <person name="Yavitt J.B."/>
            <person name="Zinder S.H."/>
        </authorList>
    </citation>
    <scope>NUCLEOTIDE SEQUENCE [LARGE SCALE GENOMIC DNA]</scope>
    <source>
        <strain evidence="4 5">AL-21</strain>
    </source>
</reference>
<feature type="domain" description="Protein kinase" evidence="3">
    <location>
        <begin position="129"/>
        <end position="441"/>
    </location>
</feature>
<reference evidence="5" key="1">
    <citation type="submission" date="2011-02" db="EMBL/GenBank/DDBJ databases">
        <title>Complete sequence of Methanobacterium sp. AL-21.</title>
        <authorList>
            <consortium name="US DOE Joint Genome Institute"/>
            <person name="Lucas S."/>
            <person name="Copeland A."/>
            <person name="Lapidus A."/>
            <person name="Cheng J.-F."/>
            <person name="Goodwin L."/>
            <person name="Pitluck S."/>
            <person name="Chertkov O."/>
            <person name="Detter J.C."/>
            <person name="Han C."/>
            <person name="Tapia R."/>
            <person name="Land M."/>
            <person name="Hauser L."/>
            <person name="Kyrpides N."/>
            <person name="Ivanova N."/>
            <person name="Mikhailova N."/>
            <person name="Pagani I."/>
            <person name="Cadillo-Quiroz H."/>
            <person name="Imachi H."/>
            <person name="Zinder S."/>
            <person name="Liu W."/>
            <person name="Woyke T."/>
        </authorList>
    </citation>
    <scope>NUCLEOTIDE SEQUENCE [LARGE SCALE GENOMIC DNA]</scope>
    <source>
        <strain evidence="5">AL-21</strain>
    </source>
</reference>
<dbReference type="HOGENOM" id="CLU_006533_0_2_2"/>
<name>F0TA19_METLA</name>
<accession>F0TA19</accession>
<evidence type="ECO:0000259" key="3">
    <source>
        <dbReference type="PROSITE" id="PS50011"/>
    </source>
</evidence>
<dbReference type="eggNOG" id="arCOG01189">
    <property type="taxonomic scope" value="Archaea"/>
</dbReference>
<dbReference type="STRING" id="877455.Metbo_0591"/>
<keyword evidence="2" id="KW-1133">Transmembrane helix</keyword>
<dbReference type="SUPFAM" id="SSF56112">
    <property type="entry name" value="Protein kinase-like (PK-like)"/>
    <property type="match status" value="1"/>
</dbReference>